<dbReference type="GO" id="GO:0035494">
    <property type="term" value="P:SNARE complex disassembly"/>
    <property type="evidence" value="ECO:0007669"/>
    <property type="project" value="InterPro"/>
</dbReference>
<evidence type="ECO:0000256" key="11">
    <source>
        <dbReference type="ARBA" id="ARBA00022840"/>
    </source>
</evidence>
<keyword evidence="14 17" id="KW-0653">Protein transport</keyword>
<comment type="similarity">
    <text evidence="2 17">Belongs to the AAA ATPase family.</text>
</comment>
<dbReference type="Pfam" id="PF21964">
    <property type="entry name" value="NSF_ATPase_lid"/>
    <property type="match status" value="1"/>
</dbReference>
<dbReference type="InterPro" id="IPR003593">
    <property type="entry name" value="AAA+_ATPase"/>
</dbReference>
<dbReference type="Proteomes" id="UP000886998">
    <property type="component" value="Unassembled WGS sequence"/>
</dbReference>
<dbReference type="SUPFAM" id="SSF52540">
    <property type="entry name" value="P-loop containing nucleoside triphosphate hydrolases"/>
    <property type="match status" value="2"/>
</dbReference>
<organism evidence="21 22">
    <name type="scientific">Trichonephila inaurata madagascariensis</name>
    <dbReference type="NCBI Taxonomy" id="2747483"/>
    <lineage>
        <taxon>Eukaryota</taxon>
        <taxon>Metazoa</taxon>
        <taxon>Ecdysozoa</taxon>
        <taxon>Arthropoda</taxon>
        <taxon>Chelicerata</taxon>
        <taxon>Arachnida</taxon>
        <taxon>Araneae</taxon>
        <taxon>Araneomorphae</taxon>
        <taxon>Entelegynae</taxon>
        <taxon>Araneoidea</taxon>
        <taxon>Nephilidae</taxon>
        <taxon>Trichonephila</taxon>
        <taxon>Trichonephila inaurata</taxon>
    </lineage>
</organism>
<keyword evidence="12 17" id="KW-0460">Magnesium</keyword>
<evidence type="ECO:0000256" key="16">
    <source>
        <dbReference type="ARBA" id="ARBA00056429"/>
    </source>
</evidence>
<dbReference type="SMART" id="SM00382">
    <property type="entry name" value="AAA"/>
    <property type="match status" value="2"/>
</dbReference>
<dbReference type="Pfam" id="PF02933">
    <property type="entry name" value="CDC48_2"/>
    <property type="match status" value="1"/>
</dbReference>
<evidence type="ECO:0000256" key="15">
    <source>
        <dbReference type="ARBA" id="ARBA00048883"/>
    </source>
</evidence>
<dbReference type="EC" id="3.6.4.6" evidence="4 17"/>
<comment type="function">
    <text evidence="16 17">Required for vesicle-mediated transport. Catalyzes the fusion of transport vesicles within the Golgi cisternae. Is also required for transport from the endoplasmic reticulum to the Golgi stack. Seems to function as a fusion protein required for the delivery of cargo proteins to all compartments of the Golgi stack independent of vesicle origin.</text>
</comment>
<keyword evidence="5 17" id="KW-0813">Transport</keyword>
<feature type="domain" description="AAA+ ATPase" evidence="18">
    <location>
        <begin position="598"/>
        <end position="734"/>
    </location>
</feature>
<evidence type="ECO:0000259" key="18">
    <source>
        <dbReference type="SMART" id="SM00382"/>
    </source>
</evidence>
<evidence type="ECO:0000256" key="4">
    <source>
        <dbReference type="ARBA" id="ARBA00012674"/>
    </source>
</evidence>
<evidence type="ECO:0000256" key="3">
    <source>
        <dbReference type="ARBA" id="ARBA00011643"/>
    </source>
</evidence>
<dbReference type="InterPro" id="IPR004201">
    <property type="entry name" value="Cdc48_dom2"/>
</dbReference>
<dbReference type="GO" id="GO:0006891">
    <property type="term" value="P:intra-Golgi vesicle-mediated transport"/>
    <property type="evidence" value="ECO:0007669"/>
    <property type="project" value="TreeGrafter"/>
</dbReference>
<sequence length="805" mass="90190">MVDQKLTPGLISTNEYAVERDSVTWDSNLKQKSELMREPCCQSRFTLSEGYWKNFSFGIAHMAVQVLSVAKCPTENLSFTNCAIVNEKDFPLDKVRHVEVTTSTNRKYVFTLKGCPGFPPGQIGFSLPMRKWAELSLNQTLEVRPYTFNPNIQYIAKIVLEVDFLDKKTTLEPYDTEKMATEFVRNFCKQAFTVGQMLAFSFQEMKILKLIVKEMEAANIEQVTGNGKPCEKRTTQIGLLLPDAVVVFEKAEGSAVNLVGKAKGKTARQSIINPDWDFQKMGIGGLDKEFNAIFRRAFASRVFPPEFVQQLGLKHVRGILLFGPPGTGKTLMARQIGQMLNAREPKIVNGPQILDKYVGESEANIRRLFAEAEEEEKRLGPNSGLHIIIFDEIDAICKARGSVAGNTGVHDTVVNQLLAKIDGVESLNNILVIGMTNRKDMIDEALMRPGRLEVQMEIGLPDENGRLQILNIHTARMREHKKLAEDVNLKELAALTKNFSGAEIEGLVRAAQSTAMNRLIKAASKVEIDPEATEKIRVCRDDFMHALEYDIKPAFGTSSEQVERLVSQGIIIWGSPVASILEDGELFIQQARSPDTQGLVSVLLEGPPNSGKTALAAKLALKSEFPFVKLCSPEDMIGYTENAKCQMIKKVFDDAYKSHFSCILVDSVERLLDYGAIGPRYSNSVLQALLVLLKKEPPKGRKLLVLCTSSRRQVLEEMEMLAAFTSVLRVPNLSAPEQLITVLEETNCFRKEEIAKIKRKTEGRRLWVGIKKLLAYIDLARQTDDEHRVYKFLSKLEEENCLEGM</sequence>
<dbReference type="SMART" id="SM01072">
    <property type="entry name" value="CDC48_2"/>
    <property type="match status" value="1"/>
</dbReference>
<evidence type="ECO:0000256" key="12">
    <source>
        <dbReference type="ARBA" id="ARBA00022842"/>
    </source>
</evidence>
<dbReference type="FunFam" id="1.10.8.60:FF:000031">
    <property type="entry name" value="vesicle-fusing ATPase isoform X1"/>
    <property type="match status" value="1"/>
</dbReference>
<dbReference type="InterPro" id="IPR027417">
    <property type="entry name" value="P-loop_NTPase"/>
</dbReference>
<comment type="subunit">
    <text evidence="3">Homohexamer.</text>
</comment>
<evidence type="ECO:0000313" key="22">
    <source>
        <dbReference type="Proteomes" id="UP000886998"/>
    </source>
</evidence>
<evidence type="ECO:0000256" key="2">
    <source>
        <dbReference type="ARBA" id="ARBA00006914"/>
    </source>
</evidence>
<dbReference type="SMART" id="SM01073">
    <property type="entry name" value="CDC48_N"/>
    <property type="match status" value="1"/>
</dbReference>
<dbReference type="GO" id="GO:0005524">
    <property type="term" value="F:ATP binding"/>
    <property type="evidence" value="ECO:0007669"/>
    <property type="project" value="UniProtKB-UniRule"/>
</dbReference>
<gene>
    <name evidence="21" type="primary">comt</name>
    <name evidence="21" type="ORF">TNIN_474412</name>
</gene>
<evidence type="ECO:0000256" key="9">
    <source>
        <dbReference type="ARBA" id="ARBA00022741"/>
    </source>
</evidence>
<dbReference type="AlphaFoldDB" id="A0A8X6MKT5"/>
<dbReference type="Gene3D" id="3.40.50.300">
    <property type="entry name" value="P-loop containing nucleotide triphosphate hydrolases"/>
    <property type="match status" value="2"/>
</dbReference>
<keyword evidence="9 17" id="KW-0547">Nucleotide-binding</keyword>
<accession>A0A8X6MKT5</accession>
<dbReference type="InterPro" id="IPR041569">
    <property type="entry name" value="AAA_lid_3"/>
</dbReference>
<dbReference type="Gene3D" id="1.10.8.60">
    <property type="match status" value="2"/>
</dbReference>
<keyword evidence="22" id="KW-1185">Reference proteome</keyword>
<keyword evidence="11 17" id="KW-0067">ATP-binding</keyword>
<protein>
    <recommendedName>
        <fullName evidence="4 17">Vesicle-fusing ATPase</fullName>
        <ecNumber evidence="4 17">3.6.4.6</ecNumber>
    </recommendedName>
</protein>
<evidence type="ECO:0000256" key="6">
    <source>
        <dbReference type="ARBA" id="ARBA00022490"/>
    </source>
</evidence>
<dbReference type="InterPro" id="IPR029067">
    <property type="entry name" value="CDC48_domain_2-like_sf"/>
</dbReference>
<dbReference type="PANTHER" id="PTHR23078">
    <property type="entry name" value="VESICULAR-FUSION PROTEIN NSF"/>
    <property type="match status" value="1"/>
</dbReference>
<evidence type="ECO:0000256" key="5">
    <source>
        <dbReference type="ARBA" id="ARBA00022448"/>
    </source>
</evidence>
<evidence type="ECO:0000256" key="10">
    <source>
        <dbReference type="ARBA" id="ARBA00022801"/>
    </source>
</evidence>
<name>A0A8X6MKT5_9ARAC</name>
<keyword evidence="7 17" id="KW-0479">Metal-binding</keyword>
<feature type="domain" description="AAA+ ATPase" evidence="18">
    <location>
        <begin position="315"/>
        <end position="462"/>
    </location>
</feature>
<evidence type="ECO:0000256" key="17">
    <source>
        <dbReference type="RuleBase" id="RU367045"/>
    </source>
</evidence>
<comment type="caution">
    <text evidence="21">The sequence shown here is derived from an EMBL/GenBank/DDBJ whole genome shotgun (WGS) entry which is preliminary data.</text>
</comment>
<evidence type="ECO:0000259" key="20">
    <source>
        <dbReference type="SMART" id="SM01073"/>
    </source>
</evidence>
<keyword evidence="10 17" id="KW-0378">Hydrolase</keyword>
<proteinExistence type="inferred from homology"/>
<dbReference type="FunFam" id="1.10.8.60:FF:000026">
    <property type="entry name" value="vesicle-fusing ATPase isoform X1"/>
    <property type="match status" value="1"/>
</dbReference>
<dbReference type="GO" id="GO:0016887">
    <property type="term" value="F:ATP hydrolysis activity"/>
    <property type="evidence" value="ECO:0007669"/>
    <property type="project" value="InterPro"/>
</dbReference>
<evidence type="ECO:0000259" key="19">
    <source>
        <dbReference type="SMART" id="SM01072"/>
    </source>
</evidence>
<evidence type="ECO:0000313" key="21">
    <source>
        <dbReference type="EMBL" id="GFS65439.1"/>
    </source>
</evidence>
<dbReference type="Pfam" id="PF17862">
    <property type="entry name" value="AAA_lid_3"/>
    <property type="match status" value="1"/>
</dbReference>
<dbReference type="SUPFAM" id="SSF50692">
    <property type="entry name" value="ADC-like"/>
    <property type="match status" value="1"/>
</dbReference>
<dbReference type="Pfam" id="PF02359">
    <property type="entry name" value="CDC48_N"/>
    <property type="match status" value="1"/>
</dbReference>
<dbReference type="FunFam" id="2.40.40.20:FF:000012">
    <property type="entry name" value="Vesicle-fusing ATPase protein"/>
    <property type="match status" value="1"/>
</dbReference>
<comment type="cofactor">
    <cofactor evidence="17">
        <name>Mg(2+)</name>
        <dbReference type="ChEBI" id="CHEBI:18420"/>
    </cofactor>
    <text evidence="17">Binds 1 Mg(2+) ion per subunit.</text>
</comment>
<dbReference type="InterPro" id="IPR009010">
    <property type="entry name" value="Asp_de-COase-like_dom_sf"/>
</dbReference>
<dbReference type="FunFam" id="3.40.50.300:FF:000166">
    <property type="entry name" value="vesicle-fusing ATPase isoform X1"/>
    <property type="match status" value="1"/>
</dbReference>
<evidence type="ECO:0000256" key="1">
    <source>
        <dbReference type="ARBA" id="ARBA00004496"/>
    </source>
</evidence>
<evidence type="ECO:0000256" key="7">
    <source>
        <dbReference type="ARBA" id="ARBA00022723"/>
    </source>
</evidence>
<dbReference type="Gene3D" id="3.10.330.10">
    <property type="match status" value="1"/>
</dbReference>
<dbReference type="GO" id="GO:0005795">
    <property type="term" value="C:Golgi stack"/>
    <property type="evidence" value="ECO:0007669"/>
    <property type="project" value="TreeGrafter"/>
</dbReference>
<dbReference type="InterPro" id="IPR039812">
    <property type="entry name" value="Vesicle-fus_ATPase"/>
</dbReference>
<dbReference type="EMBL" id="BMAV01028144">
    <property type="protein sequence ID" value="GFS65439.1"/>
    <property type="molecule type" value="Genomic_DNA"/>
</dbReference>
<dbReference type="Gene3D" id="2.40.40.20">
    <property type="match status" value="1"/>
</dbReference>
<dbReference type="Pfam" id="PF00004">
    <property type="entry name" value="AAA"/>
    <property type="match status" value="2"/>
</dbReference>
<feature type="domain" description="CDC48" evidence="19">
    <location>
        <begin position="173"/>
        <end position="246"/>
    </location>
</feature>
<keyword evidence="6 17" id="KW-0963">Cytoplasm</keyword>
<reference evidence="21" key="1">
    <citation type="submission" date="2020-08" db="EMBL/GenBank/DDBJ databases">
        <title>Multicomponent nature underlies the extraordinary mechanical properties of spider dragline silk.</title>
        <authorList>
            <person name="Kono N."/>
            <person name="Nakamura H."/>
            <person name="Mori M."/>
            <person name="Yoshida Y."/>
            <person name="Ohtoshi R."/>
            <person name="Malay A.D."/>
            <person name="Moran D.A.P."/>
            <person name="Tomita M."/>
            <person name="Numata K."/>
            <person name="Arakawa K."/>
        </authorList>
    </citation>
    <scope>NUCLEOTIDE SEQUENCE</scope>
</reference>
<evidence type="ECO:0000256" key="13">
    <source>
        <dbReference type="ARBA" id="ARBA00022892"/>
    </source>
</evidence>
<comment type="subcellular location">
    <subcellularLocation>
        <location evidence="1 17">Cytoplasm</location>
    </subcellularLocation>
</comment>
<dbReference type="InterPro" id="IPR003959">
    <property type="entry name" value="ATPase_AAA_core"/>
</dbReference>
<dbReference type="CDD" id="cd19504">
    <property type="entry name" value="RecA-like_NSF-SEC18_r1-like"/>
    <property type="match status" value="1"/>
</dbReference>
<dbReference type="InterPro" id="IPR003960">
    <property type="entry name" value="ATPase_AAA_CS"/>
</dbReference>
<feature type="domain" description="CDC48 N-terminal subdomain" evidence="20">
    <location>
        <begin position="66"/>
        <end position="148"/>
    </location>
</feature>
<dbReference type="FunFam" id="3.40.50.300:FF:000187">
    <property type="entry name" value="Vesicular-fusion ATPase SEC18"/>
    <property type="match status" value="1"/>
</dbReference>
<comment type="catalytic activity">
    <reaction evidence="15 17">
        <text>ATP + H2O = ADP + phosphate + H(+)</text>
        <dbReference type="Rhea" id="RHEA:13065"/>
        <dbReference type="ChEBI" id="CHEBI:15377"/>
        <dbReference type="ChEBI" id="CHEBI:15378"/>
        <dbReference type="ChEBI" id="CHEBI:30616"/>
        <dbReference type="ChEBI" id="CHEBI:43474"/>
        <dbReference type="ChEBI" id="CHEBI:456216"/>
        <dbReference type="EC" id="3.6.4.6"/>
    </reaction>
</comment>
<dbReference type="InterPro" id="IPR003338">
    <property type="entry name" value="CDC4_N-term_subdom"/>
</dbReference>
<keyword evidence="8" id="KW-0677">Repeat</keyword>
<dbReference type="PANTHER" id="PTHR23078:SF3">
    <property type="entry name" value="VESICLE-FUSING ATPASE"/>
    <property type="match status" value="1"/>
</dbReference>
<dbReference type="PROSITE" id="PS00674">
    <property type="entry name" value="AAA"/>
    <property type="match status" value="1"/>
</dbReference>
<evidence type="ECO:0000256" key="8">
    <source>
        <dbReference type="ARBA" id="ARBA00022737"/>
    </source>
</evidence>
<dbReference type="GO" id="GO:0043001">
    <property type="term" value="P:Golgi to plasma membrane protein transport"/>
    <property type="evidence" value="ECO:0007669"/>
    <property type="project" value="TreeGrafter"/>
</dbReference>
<dbReference type="SUPFAM" id="SSF54585">
    <property type="entry name" value="Cdc48 domain 2-like"/>
    <property type="match status" value="1"/>
</dbReference>
<evidence type="ECO:0000256" key="14">
    <source>
        <dbReference type="ARBA" id="ARBA00022927"/>
    </source>
</evidence>
<dbReference type="GO" id="GO:0046872">
    <property type="term" value="F:metal ion binding"/>
    <property type="evidence" value="ECO:0007669"/>
    <property type="project" value="UniProtKB-UniRule"/>
</dbReference>
<dbReference type="OrthoDB" id="6413348at2759"/>
<dbReference type="InterPro" id="IPR054419">
    <property type="entry name" value="NSF_ATPase_lid"/>
</dbReference>
<keyword evidence="13 17" id="KW-0931">ER-Golgi transport</keyword>